<keyword evidence="4" id="KW-1185">Reference proteome</keyword>
<keyword evidence="1" id="KW-0175">Coiled coil</keyword>
<dbReference type="Proteomes" id="UP000092495">
    <property type="component" value="Chromosome"/>
</dbReference>
<dbReference type="GO" id="GO:0005524">
    <property type="term" value="F:ATP binding"/>
    <property type="evidence" value="ECO:0007669"/>
    <property type="project" value="InterPro"/>
</dbReference>
<proteinExistence type="predicted"/>
<dbReference type="EMBL" id="CP016543">
    <property type="protein sequence ID" value="ANU22000.1"/>
    <property type="molecule type" value="Genomic_DNA"/>
</dbReference>
<dbReference type="SMART" id="SM00382">
    <property type="entry name" value="AAA"/>
    <property type="match status" value="1"/>
</dbReference>
<organism evidence="3 4">
    <name type="scientific">Planococcus donghaensis</name>
    <dbReference type="NCBI Taxonomy" id="414778"/>
    <lineage>
        <taxon>Bacteria</taxon>
        <taxon>Bacillati</taxon>
        <taxon>Bacillota</taxon>
        <taxon>Bacilli</taxon>
        <taxon>Bacillales</taxon>
        <taxon>Caryophanaceae</taxon>
        <taxon>Planococcus</taxon>
    </lineage>
</organism>
<dbReference type="AlphaFoldDB" id="A0A1C7EDP4"/>
<sequence>MDVVTVEEVNQTYSFEQWMETDGKADIDDLREALLNESATEEDITRFVELLSEGPLGNTLTCKIKNFHVTETNFYVITAYIMQMEGSKYQYCSNPLLPNEKWEVKATIKKEKLSEPLVEGMLFNTVYKIRHPKIASTSIFSIDLHKFKSIEKSFEEVLKRFGGDTLYIQALNELESDMEKVLTERLILLSKDVQKDISREKKKIQQLTKQLTALEQEYENREVLLDNKNKEWLKIFNRVLELRELDEVVEEVRKETYSLEEPQKMISLLQSLIYHNSDDDLIYDEVIIEQFIRGIQSNTMVVLSGPSGTGKSSIVSAMGEAIKGAKVHMIPVQSSWTDTQDLLGYFNPIDKCYVASPFMEALADAKQDSENLHLICLDEMNLAHVEYYFSEFLSAREKEKPSIRLYSKRYFISAKSLLNSMTAENKLEEKYVNAAELIERYTYDFSIPKNVRFIGTVNMDHTVKPLSPKVIDRSFIIELGHLERRNRERIERELKTYVNVGAIDLSLEEFSKPLHDEETIKSEAQKIMDLSHQLDAVPNAPLNSRGYKQLVGYLSRTPEQERTLEIESKYTDQLVFTKILPRIELSRRDSDGTEAINNFKASIKNYPRSLQKLESMLEDERIIRFW</sequence>
<dbReference type="SUPFAM" id="SSF52540">
    <property type="entry name" value="P-loop containing nucleoside triphosphate hydrolases"/>
    <property type="match status" value="1"/>
</dbReference>
<dbReference type="OrthoDB" id="9781481at2"/>
<evidence type="ECO:0000259" key="2">
    <source>
        <dbReference type="SMART" id="SM00382"/>
    </source>
</evidence>
<dbReference type="Pfam" id="PF07728">
    <property type="entry name" value="AAA_5"/>
    <property type="match status" value="1"/>
</dbReference>
<accession>A0A1C7EDP4</accession>
<feature type="coiled-coil region" evidence="1">
    <location>
        <begin position="190"/>
        <end position="231"/>
    </location>
</feature>
<reference evidence="3" key="1">
    <citation type="submission" date="2016-10" db="EMBL/GenBank/DDBJ databases">
        <authorList>
            <person name="See-Too W.S."/>
        </authorList>
    </citation>
    <scope>NUCLEOTIDE SEQUENCE</scope>
    <source>
        <strain evidence="3">DSM 22276</strain>
    </source>
</reference>
<dbReference type="KEGG" id="pdg:BCM40_01005"/>
<evidence type="ECO:0000256" key="1">
    <source>
        <dbReference type="SAM" id="Coils"/>
    </source>
</evidence>
<dbReference type="RefSeq" id="WP_065525132.1">
    <property type="nucleotide sequence ID" value="NZ_CP016543.2"/>
</dbReference>
<dbReference type="InterPro" id="IPR027417">
    <property type="entry name" value="P-loop_NTPase"/>
</dbReference>
<dbReference type="GO" id="GO:0016887">
    <property type="term" value="F:ATP hydrolysis activity"/>
    <property type="evidence" value="ECO:0007669"/>
    <property type="project" value="InterPro"/>
</dbReference>
<evidence type="ECO:0000313" key="3">
    <source>
        <dbReference type="EMBL" id="ANU22000.1"/>
    </source>
</evidence>
<evidence type="ECO:0000313" key="4">
    <source>
        <dbReference type="Proteomes" id="UP000092495"/>
    </source>
</evidence>
<feature type="domain" description="AAA+ ATPase" evidence="2">
    <location>
        <begin position="297"/>
        <end position="481"/>
    </location>
</feature>
<name>A0A1C7EDP4_9BACL</name>
<dbReference type="InterPro" id="IPR011704">
    <property type="entry name" value="ATPase_dyneun-rel_AAA"/>
</dbReference>
<gene>
    <name evidence="3" type="ORF">BCM40_01005</name>
</gene>
<protein>
    <recommendedName>
        <fullName evidence="2">AAA+ ATPase domain-containing protein</fullName>
    </recommendedName>
</protein>
<dbReference type="InterPro" id="IPR003593">
    <property type="entry name" value="AAA+_ATPase"/>
</dbReference>
<dbReference type="Gene3D" id="3.40.50.300">
    <property type="entry name" value="P-loop containing nucleotide triphosphate hydrolases"/>
    <property type="match status" value="1"/>
</dbReference>